<feature type="compositionally biased region" description="Basic and acidic residues" evidence="1">
    <location>
        <begin position="40"/>
        <end position="66"/>
    </location>
</feature>
<feature type="region of interest" description="Disordered" evidence="1">
    <location>
        <begin position="1"/>
        <end position="185"/>
    </location>
</feature>
<feature type="compositionally biased region" description="Basic residues" evidence="1">
    <location>
        <begin position="108"/>
        <end position="124"/>
    </location>
</feature>
<accession>A0A4Z1I513</accession>
<feature type="compositionally biased region" description="Low complexity" evidence="1">
    <location>
        <begin position="25"/>
        <end position="39"/>
    </location>
</feature>
<comment type="caution">
    <text evidence="2">The sequence shown here is derived from an EMBL/GenBank/DDBJ whole genome shotgun (WGS) entry which is preliminary data.</text>
</comment>
<reference evidence="2 3" key="1">
    <citation type="submission" date="2017-12" db="EMBL/GenBank/DDBJ databases">
        <title>Comparative genomics of Botrytis spp.</title>
        <authorList>
            <person name="Valero-Jimenez C.A."/>
            <person name="Tapia P."/>
            <person name="Veloso J."/>
            <person name="Silva-Moreno E."/>
            <person name="Staats M."/>
            <person name="Valdes J.H."/>
            <person name="Van Kan J.A.L."/>
        </authorList>
    </citation>
    <scope>NUCLEOTIDE SEQUENCE [LARGE SCALE GENOMIC DNA]</scope>
    <source>
        <strain evidence="2 3">MUCL2120</strain>
    </source>
</reference>
<dbReference type="STRING" id="278944.A0A4Z1I513"/>
<evidence type="ECO:0000313" key="2">
    <source>
        <dbReference type="EMBL" id="TGO56375.1"/>
    </source>
</evidence>
<dbReference type="EMBL" id="PQXJ01000224">
    <property type="protein sequence ID" value="TGO56375.1"/>
    <property type="molecule type" value="Genomic_DNA"/>
</dbReference>
<feature type="compositionally biased region" description="Polar residues" evidence="1">
    <location>
        <begin position="158"/>
        <end position="178"/>
    </location>
</feature>
<feature type="compositionally biased region" description="Basic residues" evidence="1">
    <location>
        <begin position="248"/>
        <end position="260"/>
    </location>
</feature>
<sequence>MADLQTAHDIMAGEGPKLGLKPREAQAVADAAAKEQAAQAKRDLDKAKKDAAEKARKDALNKPDDHHHHHNNNQPPPPPPPGGGGAIAIPGGGGNNDKIETEEEAKERRKKERKERREAAKRKKAESDRKHKEKMASALCASLDPDLKPDEDYDPFSDSDNYYQIAGSSAQPQKSSFVSGRRTSRPKVTFNEKKYVVEPEIEQEDKGDEVEEDEFWNDFVDLEPAGDKKDTTKGKKSLKRASPLSRTRSGKAKRSKTSKG</sequence>
<feature type="compositionally biased region" description="Gly residues" evidence="1">
    <location>
        <begin position="83"/>
        <end position="95"/>
    </location>
</feature>
<organism evidence="2 3">
    <name type="scientific">Botryotinia narcissicola</name>
    <dbReference type="NCBI Taxonomy" id="278944"/>
    <lineage>
        <taxon>Eukaryota</taxon>
        <taxon>Fungi</taxon>
        <taxon>Dikarya</taxon>
        <taxon>Ascomycota</taxon>
        <taxon>Pezizomycotina</taxon>
        <taxon>Leotiomycetes</taxon>
        <taxon>Helotiales</taxon>
        <taxon>Sclerotiniaceae</taxon>
        <taxon>Botryotinia</taxon>
    </lineage>
</organism>
<keyword evidence="3" id="KW-1185">Reference proteome</keyword>
<gene>
    <name evidence="2" type="ORF">BOTNAR_0224g00070</name>
</gene>
<protein>
    <submittedName>
        <fullName evidence="2">Uncharacterized protein</fullName>
    </submittedName>
</protein>
<feature type="region of interest" description="Disordered" evidence="1">
    <location>
        <begin position="219"/>
        <end position="260"/>
    </location>
</feature>
<proteinExistence type="predicted"/>
<evidence type="ECO:0000313" key="3">
    <source>
        <dbReference type="Proteomes" id="UP000297452"/>
    </source>
</evidence>
<evidence type="ECO:0000256" key="1">
    <source>
        <dbReference type="SAM" id="MobiDB-lite"/>
    </source>
</evidence>
<dbReference type="AlphaFoldDB" id="A0A4Z1I513"/>
<dbReference type="Proteomes" id="UP000297452">
    <property type="component" value="Unassembled WGS sequence"/>
</dbReference>
<name>A0A4Z1I513_9HELO</name>